<evidence type="ECO:0000256" key="1">
    <source>
        <dbReference type="SAM" id="MobiDB-lite"/>
    </source>
</evidence>
<dbReference type="RefSeq" id="WP_254024464.1">
    <property type="nucleotide sequence ID" value="NZ_CAKXZS010000011.1"/>
</dbReference>
<feature type="compositionally biased region" description="Polar residues" evidence="1">
    <location>
        <begin position="153"/>
        <end position="194"/>
    </location>
</feature>
<evidence type="ECO:0000313" key="3">
    <source>
        <dbReference type="Proteomes" id="UP001152604"/>
    </source>
</evidence>
<feature type="region of interest" description="Disordered" evidence="1">
    <location>
        <begin position="1"/>
        <end position="39"/>
    </location>
</feature>
<accession>A0ABM9DPC8</accession>
<reference evidence="2" key="1">
    <citation type="submission" date="2022-03" db="EMBL/GenBank/DDBJ databases">
        <authorList>
            <person name="Brunel B."/>
        </authorList>
    </citation>
    <scope>NUCLEOTIDE SEQUENCE</scope>
    <source>
        <strain evidence="2">STM4922sample</strain>
    </source>
</reference>
<evidence type="ECO:0000313" key="2">
    <source>
        <dbReference type="EMBL" id="CAH2397993.1"/>
    </source>
</evidence>
<comment type="caution">
    <text evidence="2">The sequence shown here is derived from an EMBL/GenBank/DDBJ whole genome shotgun (WGS) entry which is preliminary data.</text>
</comment>
<gene>
    <name evidence="2" type="ORF">MES4922_190561</name>
</gene>
<keyword evidence="3" id="KW-1185">Reference proteome</keyword>
<dbReference type="EMBL" id="CAKXZS010000011">
    <property type="protein sequence ID" value="CAH2397993.1"/>
    <property type="molecule type" value="Genomic_DNA"/>
</dbReference>
<protein>
    <recommendedName>
        <fullName evidence="4">DUF1206 domain-containing protein</fullName>
    </recommendedName>
</protein>
<name>A0ABM9DPC8_9HYPH</name>
<feature type="region of interest" description="Disordered" evidence="1">
    <location>
        <begin position="152"/>
        <end position="233"/>
    </location>
</feature>
<sequence length="233" mass="24760">MQREDDQGRKPADFETAKSELSERFQQETQTATEALHDARDELARKAGDYAAEAKQALFDKAEGTQRDISSNLKAFSGALRAASEHLANNDQRTASKFALDAAGSLERLSSSLKDKPFEDVLGEMRSFGRENSGALIAGSVLAGLALGRFIKSSPSSARAETQSRSQTDGGRSQTDGGRSQTDGGSETVSNSDKPATRSAGAPNTTPPRLNQPRDDRAVAGDDWAGAGLEQNP</sequence>
<organism evidence="2 3">
    <name type="scientific">Mesorhizobium ventifaucium</name>
    <dbReference type="NCBI Taxonomy" id="666020"/>
    <lineage>
        <taxon>Bacteria</taxon>
        <taxon>Pseudomonadati</taxon>
        <taxon>Pseudomonadota</taxon>
        <taxon>Alphaproteobacteria</taxon>
        <taxon>Hyphomicrobiales</taxon>
        <taxon>Phyllobacteriaceae</taxon>
        <taxon>Mesorhizobium</taxon>
    </lineage>
</organism>
<evidence type="ECO:0008006" key="4">
    <source>
        <dbReference type="Google" id="ProtNLM"/>
    </source>
</evidence>
<feature type="compositionally biased region" description="Basic and acidic residues" evidence="1">
    <location>
        <begin position="1"/>
        <end position="26"/>
    </location>
</feature>
<dbReference type="Proteomes" id="UP001152604">
    <property type="component" value="Unassembled WGS sequence"/>
</dbReference>
<proteinExistence type="predicted"/>